<evidence type="ECO:0000313" key="2">
    <source>
        <dbReference type="EMBL" id="TCL67400.1"/>
    </source>
</evidence>
<feature type="transmembrane region" description="Helical" evidence="1">
    <location>
        <begin position="65"/>
        <end position="83"/>
    </location>
</feature>
<feature type="transmembrane region" description="Helical" evidence="1">
    <location>
        <begin position="89"/>
        <end position="105"/>
    </location>
</feature>
<evidence type="ECO:0000313" key="3">
    <source>
        <dbReference type="Proteomes" id="UP000295008"/>
    </source>
</evidence>
<evidence type="ECO:0000256" key="1">
    <source>
        <dbReference type="SAM" id="Phobius"/>
    </source>
</evidence>
<dbReference type="InterPro" id="IPR008407">
    <property type="entry name" value="Brnchd-chn_aa_trnsp_AzlD"/>
</dbReference>
<dbReference type="EMBL" id="SLUN01000014">
    <property type="protein sequence ID" value="TCL67400.1"/>
    <property type="molecule type" value="Genomic_DNA"/>
</dbReference>
<dbReference type="AlphaFoldDB" id="A0A4R1RNB6"/>
<keyword evidence="3" id="KW-1185">Reference proteome</keyword>
<keyword evidence="1" id="KW-0472">Membrane</keyword>
<accession>A0A4R1RNB6</accession>
<dbReference type="Pfam" id="PF05437">
    <property type="entry name" value="AzlD"/>
    <property type="match status" value="1"/>
</dbReference>
<dbReference type="Proteomes" id="UP000295008">
    <property type="component" value="Unassembled WGS sequence"/>
</dbReference>
<organism evidence="2 3">
    <name type="scientific">Hydrogenispora ethanolica</name>
    <dbReference type="NCBI Taxonomy" id="1082276"/>
    <lineage>
        <taxon>Bacteria</taxon>
        <taxon>Bacillati</taxon>
        <taxon>Bacillota</taxon>
        <taxon>Hydrogenispora</taxon>
    </lineage>
</organism>
<dbReference type="RefSeq" id="WP_132014654.1">
    <property type="nucleotide sequence ID" value="NZ_SLUN01000014.1"/>
</dbReference>
<feature type="transmembrane region" description="Helical" evidence="1">
    <location>
        <begin position="36"/>
        <end position="58"/>
    </location>
</feature>
<gene>
    <name evidence="2" type="ORF">EDC14_101489</name>
</gene>
<dbReference type="OrthoDB" id="7870017at2"/>
<keyword evidence="1" id="KW-0812">Transmembrane</keyword>
<protein>
    <submittedName>
        <fullName evidence="2">Branched-subunit amino acid transport protein</fullName>
    </submittedName>
</protein>
<comment type="caution">
    <text evidence="2">The sequence shown here is derived from an EMBL/GenBank/DDBJ whole genome shotgun (WGS) entry which is preliminary data.</text>
</comment>
<sequence length="106" mass="11011">MNQEIVIIIAGAALATYATRFPLLVFDGAKKLPPGFGKYLSFIAPAVLTALIAPAILVKQGTVQFNWANSYLPAAFLSAVAAYYGKNPLLAVVTGVASVALLVCLG</sequence>
<reference evidence="2 3" key="1">
    <citation type="submission" date="2019-03" db="EMBL/GenBank/DDBJ databases">
        <title>Genomic Encyclopedia of Type Strains, Phase IV (KMG-IV): sequencing the most valuable type-strain genomes for metagenomic binning, comparative biology and taxonomic classification.</title>
        <authorList>
            <person name="Goeker M."/>
        </authorList>
    </citation>
    <scope>NUCLEOTIDE SEQUENCE [LARGE SCALE GENOMIC DNA]</scope>
    <source>
        <strain evidence="2 3">LX-B</strain>
    </source>
</reference>
<proteinExistence type="predicted"/>
<name>A0A4R1RNB6_HYDET</name>
<keyword evidence="1" id="KW-1133">Transmembrane helix</keyword>